<dbReference type="PANTHER" id="PTHR10584">
    <property type="entry name" value="SUGAR KINASE"/>
    <property type="match status" value="1"/>
</dbReference>
<dbReference type="Pfam" id="PF00294">
    <property type="entry name" value="PfkB"/>
    <property type="match status" value="1"/>
</dbReference>
<evidence type="ECO:0000256" key="1">
    <source>
        <dbReference type="ARBA" id="ARBA00022679"/>
    </source>
</evidence>
<name>A0ABS2GD90_9FIRM</name>
<evidence type="ECO:0000313" key="5">
    <source>
        <dbReference type="Proteomes" id="UP000729290"/>
    </source>
</evidence>
<dbReference type="EMBL" id="JACSNV010000023">
    <property type="protein sequence ID" value="MBM6878837.1"/>
    <property type="molecule type" value="Genomic_DNA"/>
</dbReference>
<evidence type="ECO:0000259" key="3">
    <source>
        <dbReference type="Pfam" id="PF00294"/>
    </source>
</evidence>
<dbReference type="Proteomes" id="UP000729290">
    <property type="component" value="Unassembled WGS sequence"/>
</dbReference>
<feature type="domain" description="Carbohydrate kinase PfkB" evidence="3">
    <location>
        <begin position="40"/>
        <end position="269"/>
    </location>
</feature>
<keyword evidence="1" id="KW-0808">Transferase</keyword>
<dbReference type="SUPFAM" id="SSF53613">
    <property type="entry name" value="Ribokinase-like"/>
    <property type="match status" value="1"/>
</dbReference>
<evidence type="ECO:0000313" key="4">
    <source>
        <dbReference type="EMBL" id="MBM6878837.1"/>
    </source>
</evidence>
<keyword evidence="2" id="KW-0418">Kinase</keyword>
<dbReference type="PANTHER" id="PTHR10584:SF166">
    <property type="entry name" value="RIBOKINASE"/>
    <property type="match status" value="1"/>
</dbReference>
<dbReference type="PROSITE" id="PS00584">
    <property type="entry name" value="PFKB_KINASES_2"/>
    <property type="match status" value="1"/>
</dbReference>
<dbReference type="NCBIfam" id="NF007321">
    <property type="entry name" value="PRK09813.1"/>
    <property type="match status" value="1"/>
</dbReference>
<reference evidence="4 5" key="1">
    <citation type="journal article" date="2021" name="Sci. Rep.">
        <title>The distribution of antibiotic resistance genes in chicken gut microbiota commensals.</title>
        <authorList>
            <person name="Juricova H."/>
            <person name="Matiasovicova J."/>
            <person name="Kubasova T."/>
            <person name="Cejkova D."/>
            <person name="Rychlik I."/>
        </authorList>
    </citation>
    <scope>NUCLEOTIDE SEQUENCE [LARGE SCALE GENOMIC DNA]</scope>
    <source>
        <strain evidence="4 5">An431b</strain>
    </source>
</reference>
<dbReference type="InterPro" id="IPR002173">
    <property type="entry name" value="Carboh/pur_kinase_PfkB_CS"/>
</dbReference>
<proteinExistence type="predicted"/>
<dbReference type="InterPro" id="IPR011611">
    <property type="entry name" value="PfkB_dom"/>
</dbReference>
<accession>A0ABS2GD90</accession>
<evidence type="ECO:0000256" key="2">
    <source>
        <dbReference type="ARBA" id="ARBA00022777"/>
    </source>
</evidence>
<comment type="caution">
    <text evidence="4">The sequence shown here is derived from an EMBL/GenBank/DDBJ whole genome shotgun (WGS) entry which is preliminary data.</text>
</comment>
<organism evidence="4 5">
    <name type="scientific">Anaerotignum lactatifermentans</name>
    <dbReference type="NCBI Taxonomy" id="160404"/>
    <lineage>
        <taxon>Bacteria</taxon>
        <taxon>Bacillati</taxon>
        <taxon>Bacillota</taxon>
        <taxon>Clostridia</taxon>
        <taxon>Lachnospirales</taxon>
        <taxon>Anaerotignaceae</taxon>
        <taxon>Anaerotignum</taxon>
    </lineage>
</organism>
<protein>
    <submittedName>
        <fullName evidence="4">Fructoselysine 6-kinase</fullName>
    </submittedName>
</protein>
<dbReference type="InterPro" id="IPR029056">
    <property type="entry name" value="Ribokinase-like"/>
</dbReference>
<keyword evidence="5" id="KW-1185">Reference proteome</keyword>
<gene>
    <name evidence="4" type="primary">frlD</name>
    <name evidence="4" type="ORF">H9X83_11850</name>
</gene>
<sequence>MGCAMRTEIRAAAVGFCCADVYENLGKWYPTGNGIDWGIHLRRMGVPMSVVSVVGNDSYGRGMKKVLAEEGMDISHLRTEEGSTCLTRMALKNGTDRVHLESVDGVMEHYALTEEELRFVEQHDLIHTDLFGNALAHLPRWKAAGVKILMDFSVFTKDPAYACEKIFPYVDYVFFSADGISREELEDWVRRIHGMGPVLVTATMGEEGSLCFDGKKMYHYGIVKTDVVNTVGAGDSYIAGFTYGILQGWTIPDCMAKGAELAASVISKFEPY</sequence>
<dbReference type="Gene3D" id="3.40.1190.20">
    <property type="match status" value="1"/>
</dbReference>